<accession>A0A9X3UJF8</accession>
<comment type="caution">
    <text evidence="1">The sequence shown here is derived from an EMBL/GenBank/DDBJ whole genome shotgun (WGS) entry which is preliminary data.</text>
</comment>
<dbReference type="InterPro" id="IPR039498">
    <property type="entry name" value="NTP_transf_5"/>
</dbReference>
<gene>
    <name evidence="1" type="ORF">OQ273_05490</name>
</gene>
<keyword evidence="2" id="KW-1185">Reference proteome</keyword>
<evidence type="ECO:0000313" key="2">
    <source>
        <dbReference type="Proteomes" id="UP001151234"/>
    </source>
</evidence>
<dbReference type="Proteomes" id="UP001151234">
    <property type="component" value="Unassembled WGS sequence"/>
</dbReference>
<dbReference type="Pfam" id="PF14907">
    <property type="entry name" value="NTP_transf_5"/>
    <property type="match status" value="1"/>
</dbReference>
<proteinExistence type="predicted"/>
<name>A0A9X3UJF8_9HYPH</name>
<dbReference type="EMBL" id="JAPJZI010000001">
    <property type="protein sequence ID" value="MDA5398024.1"/>
    <property type="molecule type" value="Genomic_DNA"/>
</dbReference>
<organism evidence="1 2">
    <name type="scientific">Hoeflea prorocentri</name>
    <dbReference type="NCBI Taxonomy" id="1922333"/>
    <lineage>
        <taxon>Bacteria</taxon>
        <taxon>Pseudomonadati</taxon>
        <taxon>Pseudomonadota</taxon>
        <taxon>Alphaproteobacteria</taxon>
        <taxon>Hyphomicrobiales</taxon>
        <taxon>Rhizobiaceae</taxon>
        <taxon>Hoeflea</taxon>
    </lineage>
</organism>
<reference evidence="1" key="1">
    <citation type="submission" date="2022-11" db="EMBL/GenBank/DDBJ databases">
        <title>Draft genome sequence of Hoeflea poritis E7-10 and Hoeflea prorocentri PM5-8, separated from scleractinian coral Porites lutea and marine dinoflagellate.</title>
        <authorList>
            <person name="Zhang G."/>
            <person name="Wei Q."/>
            <person name="Cai L."/>
        </authorList>
    </citation>
    <scope>NUCLEOTIDE SEQUENCE</scope>
    <source>
        <strain evidence="1">PM5-8</strain>
    </source>
</reference>
<sequence>MRSPDERPDLLIECLKENIKPDELTALRQTLFSDMENLQGVITSAARWQIVESALHAMRQKGLLHPIDGKTNTGQGIRHELAEMEEFLAARRKKQRDGLLEIIGSLNSVGVTPLMLKGSVSLLSGQPWWRSQRDIDFYVHRSEAQTAIQALREIGYEDVPDATTSITHHHLPPMHRADFPAYVEPHIYLSGRQSRYLLPDKYLLENAINAEFAGVSVRLLRFDHFLLFGMMHHHFQNLGTVFGTINLKGLLEFSHANASLDDQSGKQLATTLSNRPRLASAYDLWAAASEEILGSRPVTDTSSVSKERARAIRKRIADGCVATQSEALKEDIRGSMATLRRMNTGPSGVLVLSNLLLRPCLESLTRRSAKHGFAKDRKVSGLREP</sequence>
<dbReference type="RefSeq" id="WP_267989466.1">
    <property type="nucleotide sequence ID" value="NZ_JAPJZI010000001.1"/>
</dbReference>
<dbReference type="AlphaFoldDB" id="A0A9X3UJF8"/>
<evidence type="ECO:0000313" key="1">
    <source>
        <dbReference type="EMBL" id="MDA5398024.1"/>
    </source>
</evidence>
<protein>
    <submittedName>
        <fullName evidence="1">Nucleotidyltransferase family protein</fullName>
    </submittedName>
</protein>